<feature type="compositionally biased region" description="Polar residues" evidence="1">
    <location>
        <begin position="34"/>
        <end position="48"/>
    </location>
</feature>
<organism evidence="3 4">
    <name type="scientific">Eeniella nana</name>
    <name type="common">Yeast</name>
    <name type="synonym">Brettanomyces nanus</name>
    <dbReference type="NCBI Taxonomy" id="13502"/>
    <lineage>
        <taxon>Eukaryota</taxon>
        <taxon>Fungi</taxon>
        <taxon>Dikarya</taxon>
        <taxon>Ascomycota</taxon>
        <taxon>Saccharomycotina</taxon>
        <taxon>Pichiomycetes</taxon>
        <taxon>Pichiales</taxon>
        <taxon>Pichiaceae</taxon>
        <taxon>Brettanomyces</taxon>
    </lineage>
</organism>
<dbReference type="RefSeq" id="XP_038776283.1">
    <property type="nucleotide sequence ID" value="XM_038920355.1"/>
</dbReference>
<sequence>MIPYEMPPLTSGRRGSIDSVNSSISSGPYSLGSRPSSISGIMSAHSPTNISENSNNSSDVEEDYFISNSSSPQGSRGTFKAPLGSAPVVSPQNSFSREQGSVSPAQSLSSLQDINHGIARLSLPSQSSGSSISSQPFQSQSQQLQQQPEQSQKYLEFYKSLQFNLDTFYEKLQKQYPILPPKNILSHCIQNLEGQDYMPVLQLLESALRVLNSMDFNSSFPEVVKAFEDVVKLYPTKSFINRNQYCEIPFTTALVLFNYIVILSGYNFSLGFGVAFSIFKDWMIFKDDIDNVNFHNLIQLMMLDNCYSLYFGTPRSSTLCSSLDMNFLSTYIKHLERDQQTDSESQYNSGSLEFLKIGMTLIILSNDLEDIDATKKLDVGNFDYKFLNIMKYTNESLIYIHHLPGLIDQCEPGHIDEFIFQSQHEVFKTCKKIINLIDEQLDDFEIFKLQPLLSLIVLKCLKILQSTRTVLQGMIDLNEMLSTDMLNGKIRKVIETTDNNVARCVNLRLPNELAKSCLMNIANSKNVGIRLIKTSTNSAVDHASMLKSWCHLTDDYMVTRLTNDSRNGWCS</sequence>
<evidence type="ECO:0000313" key="4">
    <source>
        <dbReference type="Proteomes" id="UP000662931"/>
    </source>
</evidence>
<keyword evidence="2" id="KW-0472">Membrane</keyword>
<dbReference type="Proteomes" id="UP000662931">
    <property type="component" value="Chromosome 1"/>
</dbReference>
<dbReference type="AlphaFoldDB" id="A0A875RWB1"/>
<accession>A0A875RWB1</accession>
<feature type="compositionally biased region" description="Polar residues" evidence="1">
    <location>
        <begin position="90"/>
        <end position="107"/>
    </location>
</feature>
<feature type="transmembrane region" description="Helical" evidence="2">
    <location>
        <begin position="256"/>
        <end position="279"/>
    </location>
</feature>
<dbReference type="GeneID" id="62193420"/>
<dbReference type="EMBL" id="CP064812">
    <property type="protein sequence ID" value="QPG72718.1"/>
    <property type="molecule type" value="Genomic_DNA"/>
</dbReference>
<keyword evidence="2" id="KW-0812">Transmembrane</keyword>
<gene>
    <name evidence="3" type="ORF">FOA43_000019</name>
</gene>
<name>A0A875RWB1_EENNA</name>
<feature type="region of interest" description="Disordered" evidence="1">
    <location>
        <begin position="124"/>
        <end position="146"/>
    </location>
</feature>
<keyword evidence="4" id="KW-1185">Reference proteome</keyword>
<evidence type="ECO:0000313" key="3">
    <source>
        <dbReference type="EMBL" id="QPG72718.1"/>
    </source>
</evidence>
<feature type="compositionally biased region" description="Polar residues" evidence="1">
    <location>
        <begin position="66"/>
        <end position="76"/>
    </location>
</feature>
<evidence type="ECO:0000256" key="2">
    <source>
        <dbReference type="SAM" id="Phobius"/>
    </source>
</evidence>
<keyword evidence="2" id="KW-1133">Transmembrane helix</keyword>
<reference evidence="3" key="1">
    <citation type="submission" date="2020-10" db="EMBL/GenBank/DDBJ databases">
        <authorList>
            <person name="Roach M.J.R."/>
        </authorList>
    </citation>
    <scope>NUCLEOTIDE SEQUENCE</scope>
    <source>
        <strain evidence="3">CBS 1945</strain>
    </source>
</reference>
<dbReference type="KEGG" id="bnn:FOA43_000019"/>
<dbReference type="OrthoDB" id="5426978at2759"/>
<feature type="compositionally biased region" description="Low complexity" evidence="1">
    <location>
        <begin position="17"/>
        <end position="33"/>
    </location>
</feature>
<protein>
    <submittedName>
        <fullName evidence="3">Uncharacterized protein</fullName>
    </submittedName>
</protein>
<feature type="compositionally biased region" description="Low complexity" evidence="1">
    <location>
        <begin position="49"/>
        <end position="58"/>
    </location>
</feature>
<feature type="region of interest" description="Disordered" evidence="1">
    <location>
        <begin position="1"/>
        <end position="107"/>
    </location>
</feature>
<proteinExistence type="predicted"/>
<evidence type="ECO:0000256" key="1">
    <source>
        <dbReference type="SAM" id="MobiDB-lite"/>
    </source>
</evidence>